<name>A0ABV7WRW1_9GAMM</name>
<evidence type="ECO:0000256" key="3">
    <source>
        <dbReference type="ARBA" id="ARBA00022840"/>
    </source>
</evidence>
<dbReference type="Pfam" id="PF05157">
    <property type="entry name" value="MshEN"/>
    <property type="match status" value="1"/>
</dbReference>
<gene>
    <name evidence="5" type="ORF">ACFOND_05855</name>
</gene>
<dbReference type="Gene3D" id="3.30.300.160">
    <property type="entry name" value="Type II secretion system, protein E, N-terminal domain"/>
    <property type="match status" value="1"/>
</dbReference>
<dbReference type="Pfam" id="PF00437">
    <property type="entry name" value="T2SSE"/>
    <property type="match status" value="1"/>
</dbReference>
<organism evidence="5 6">
    <name type="scientific">Reinekea marina</name>
    <dbReference type="NCBI Taxonomy" id="1310421"/>
    <lineage>
        <taxon>Bacteria</taxon>
        <taxon>Pseudomonadati</taxon>
        <taxon>Pseudomonadota</taxon>
        <taxon>Gammaproteobacteria</taxon>
        <taxon>Oceanospirillales</taxon>
        <taxon>Saccharospirillaceae</taxon>
        <taxon>Reinekea</taxon>
    </lineage>
</organism>
<dbReference type="CDD" id="cd01129">
    <property type="entry name" value="PulE-GspE-like"/>
    <property type="match status" value="1"/>
</dbReference>
<comment type="similarity">
    <text evidence="1">Belongs to the GSP E family.</text>
</comment>
<keyword evidence="6" id="KW-1185">Reference proteome</keyword>
<accession>A0ABV7WRW1</accession>
<reference evidence="6" key="1">
    <citation type="journal article" date="2019" name="Int. J. Syst. Evol. Microbiol.">
        <title>The Global Catalogue of Microorganisms (GCM) 10K type strain sequencing project: providing services to taxonomists for standard genome sequencing and annotation.</title>
        <authorList>
            <consortium name="The Broad Institute Genomics Platform"/>
            <consortium name="The Broad Institute Genome Sequencing Center for Infectious Disease"/>
            <person name="Wu L."/>
            <person name="Ma J."/>
        </authorList>
    </citation>
    <scope>NUCLEOTIDE SEQUENCE [LARGE SCALE GENOMIC DNA]</scope>
    <source>
        <strain evidence="6">CECT 8288</strain>
    </source>
</reference>
<keyword evidence="2" id="KW-0547">Nucleotide-binding</keyword>
<dbReference type="InterPro" id="IPR001482">
    <property type="entry name" value="T2SS/T4SS_dom"/>
</dbReference>
<dbReference type="Gene3D" id="3.30.450.90">
    <property type="match status" value="1"/>
</dbReference>
<dbReference type="Gene3D" id="3.40.50.300">
    <property type="entry name" value="P-loop containing nucleotide triphosphate hydrolases"/>
    <property type="match status" value="1"/>
</dbReference>
<evidence type="ECO:0000256" key="2">
    <source>
        <dbReference type="ARBA" id="ARBA00022741"/>
    </source>
</evidence>
<dbReference type="SUPFAM" id="SSF52540">
    <property type="entry name" value="P-loop containing nucleoside triphosphate hydrolases"/>
    <property type="match status" value="1"/>
</dbReference>
<dbReference type="InterPro" id="IPR037257">
    <property type="entry name" value="T2SS_E_N_sf"/>
</dbReference>
<dbReference type="Proteomes" id="UP001595710">
    <property type="component" value="Unassembled WGS sequence"/>
</dbReference>
<evidence type="ECO:0000259" key="4">
    <source>
        <dbReference type="PROSITE" id="PS00662"/>
    </source>
</evidence>
<dbReference type="RefSeq" id="WP_290282846.1">
    <property type="nucleotide sequence ID" value="NZ_JAUFQI010000001.1"/>
</dbReference>
<dbReference type="InterPro" id="IPR027417">
    <property type="entry name" value="P-loop_NTPase"/>
</dbReference>
<dbReference type="PROSITE" id="PS00662">
    <property type="entry name" value="T2SP_E"/>
    <property type="match status" value="1"/>
</dbReference>
<proteinExistence type="inferred from homology"/>
<evidence type="ECO:0000313" key="6">
    <source>
        <dbReference type="Proteomes" id="UP001595710"/>
    </source>
</evidence>
<comment type="caution">
    <text evidence="5">The sequence shown here is derived from an EMBL/GenBank/DDBJ whole genome shotgun (WGS) entry which is preliminary data.</text>
</comment>
<evidence type="ECO:0000313" key="5">
    <source>
        <dbReference type="EMBL" id="MFC3701163.1"/>
    </source>
</evidence>
<protein>
    <submittedName>
        <fullName evidence="5">GspE/PulE family protein</fullName>
    </submittedName>
</protein>
<dbReference type="PANTHER" id="PTHR30258:SF29">
    <property type="entry name" value="MSHA PILUS ASSEMBLY ATPASE MSHE"/>
    <property type="match status" value="1"/>
</dbReference>
<dbReference type="InterPro" id="IPR007831">
    <property type="entry name" value="T2SS_GspE_N"/>
</dbReference>
<evidence type="ECO:0000256" key="1">
    <source>
        <dbReference type="ARBA" id="ARBA00006611"/>
    </source>
</evidence>
<dbReference type="EMBL" id="JBHRYN010000008">
    <property type="protein sequence ID" value="MFC3701163.1"/>
    <property type="molecule type" value="Genomic_DNA"/>
</dbReference>
<keyword evidence="3" id="KW-0067">ATP-binding</keyword>
<sequence length="594" mass="66421">MTTLTPTDPSPRKRIRLGDLLVEAGAITNGQLNLALQEQKITGKKVGRVLVDMGLIQEQQLLLTLSGHLKIPFIELRQYQLNNDLMQKLDENIARRFRCLLLSKKDGKYLLGMADPLDLVAIDEVEKALKEDVATAIVRESELLATLDVVYRNTSEIESLAGQLEGELSQSDFDIADLADESDLQDAPVVRLLQSVLEDAISVEASDIHIEPDETVFRIRMRIDGVLQEQVVKEKRVASALVMRLKIMSNLDISEKRLPQDGRFNVGVKGRSVDVRISTMPVQFGESVVMRLLDQSAGILNLTELGLPKDIRERFEVMIERPHGLILVTGPTGSGKTTTLYSALSKLNTPKRKIITAEDPIEYRLSRINQVQVNPKINLTFASVLRTALRQDPDIILVGEMRDQETVSIGVRAAMTGHMVMSTLHTNDAVSSAIRLADMGVEPYMVASALRGVLAQRLIRKVCQDCKAPHEPDTRAKLWLHNMAGGRFQTSEFFKGEGCYQCNNTGYKGRIGVYEWLELDDDMLVALRDQNHNDFIQAAKRNTSFKPMEELALEYAEQGITDLEEVFRISVDLDDFETAHDASIEKVTAEEKDA</sequence>
<feature type="domain" description="Bacterial type II secretion system protein E" evidence="4">
    <location>
        <begin position="389"/>
        <end position="403"/>
    </location>
</feature>
<dbReference type="PANTHER" id="PTHR30258">
    <property type="entry name" value="TYPE II SECRETION SYSTEM PROTEIN GSPE-RELATED"/>
    <property type="match status" value="1"/>
</dbReference>
<dbReference type="SUPFAM" id="SSF160246">
    <property type="entry name" value="EspE N-terminal domain-like"/>
    <property type="match status" value="1"/>
</dbReference>